<dbReference type="PANTHER" id="PTHR10366">
    <property type="entry name" value="NAD DEPENDENT EPIMERASE/DEHYDRATASE"/>
    <property type="match status" value="1"/>
</dbReference>
<dbReference type="InterPro" id="IPR036291">
    <property type="entry name" value="NAD(P)-bd_dom_sf"/>
</dbReference>
<accession>A0A084G7R0</accession>
<dbReference type="InterPro" id="IPR050425">
    <property type="entry name" value="NAD(P)_dehydrat-like"/>
</dbReference>
<comment type="caution">
    <text evidence="4">The sequence shown here is derived from an EMBL/GenBank/DDBJ whole genome shotgun (WGS) entry which is preliminary data.</text>
</comment>
<dbReference type="OMA" id="PFNWRLV"/>
<dbReference type="HOGENOM" id="CLU_007383_9_2_1"/>
<evidence type="ECO:0000259" key="3">
    <source>
        <dbReference type="Pfam" id="PF01370"/>
    </source>
</evidence>
<proteinExistence type="inferred from homology"/>
<comment type="similarity">
    <text evidence="2">Belongs to the NAD(P)-dependent epimerase/dehydratase family. Dihydroflavonol-4-reductase subfamily.</text>
</comment>
<organism evidence="4 5">
    <name type="scientific">Pseudallescheria apiosperma</name>
    <name type="common">Scedosporium apiospermum</name>
    <dbReference type="NCBI Taxonomy" id="563466"/>
    <lineage>
        <taxon>Eukaryota</taxon>
        <taxon>Fungi</taxon>
        <taxon>Dikarya</taxon>
        <taxon>Ascomycota</taxon>
        <taxon>Pezizomycotina</taxon>
        <taxon>Sordariomycetes</taxon>
        <taxon>Hypocreomycetidae</taxon>
        <taxon>Microascales</taxon>
        <taxon>Microascaceae</taxon>
        <taxon>Scedosporium</taxon>
    </lineage>
</organism>
<evidence type="ECO:0000256" key="1">
    <source>
        <dbReference type="ARBA" id="ARBA00023002"/>
    </source>
</evidence>
<dbReference type="EMBL" id="JOWA01000094">
    <property type="protein sequence ID" value="KEZ43372.1"/>
    <property type="molecule type" value="Genomic_DNA"/>
</dbReference>
<dbReference type="KEGG" id="sapo:SAPIO_CDS4836"/>
<dbReference type="OrthoDB" id="2735536at2759"/>
<dbReference type="PANTHER" id="PTHR10366:SF562">
    <property type="entry name" value="ALDEHYDE REDUCTASE II (AFU_ORTHOLOGUE AFUA_1G11360)"/>
    <property type="match status" value="1"/>
</dbReference>
<keyword evidence="1" id="KW-0560">Oxidoreductase</keyword>
<evidence type="ECO:0000313" key="5">
    <source>
        <dbReference type="Proteomes" id="UP000028545"/>
    </source>
</evidence>
<reference evidence="4 5" key="1">
    <citation type="journal article" date="2014" name="Genome Announc.">
        <title>Draft genome sequence of the pathogenic fungus Scedosporium apiospermum.</title>
        <authorList>
            <person name="Vandeputte P."/>
            <person name="Ghamrawi S."/>
            <person name="Rechenmann M."/>
            <person name="Iltis A."/>
            <person name="Giraud S."/>
            <person name="Fleury M."/>
            <person name="Thornton C."/>
            <person name="Delhaes L."/>
            <person name="Meyer W."/>
            <person name="Papon N."/>
            <person name="Bouchara J.P."/>
        </authorList>
    </citation>
    <scope>NUCLEOTIDE SEQUENCE [LARGE SCALE GENOMIC DNA]</scope>
    <source>
        <strain evidence="4 5">IHEM 14462</strain>
    </source>
</reference>
<dbReference type="GO" id="GO:0016616">
    <property type="term" value="F:oxidoreductase activity, acting on the CH-OH group of donors, NAD or NADP as acceptor"/>
    <property type="evidence" value="ECO:0007669"/>
    <property type="project" value="TreeGrafter"/>
</dbReference>
<keyword evidence="5" id="KW-1185">Reference proteome</keyword>
<evidence type="ECO:0000256" key="2">
    <source>
        <dbReference type="ARBA" id="ARBA00023445"/>
    </source>
</evidence>
<dbReference type="InterPro" id="IPR001509">
    <property type="entry name" value="Epimerase_deHydtase"/>
</dbReference>
<dbReference type="RefSeq" id="XP_016643171.1">
    <property type="nucleotide sequence ID" value="XM_016787292.1"/>
</dbReference>
<sequence length="352" mass="38391">MAMSTFLPSKDLAFPQGSLILVTGASGMIAANIVDEALKAGFRVRGTVRSVEKGRSVAELFNAAGFEFFVVEDLAAENAFHEAIKGVSGVIHTASIHTFSDNLSDVSGPLVRGCENILEAALENPTVKKVVFTSSTGTAANPQPGIKFHIGRDTWNTVAIDLVKNTPLEKRGEMGFEWKMNVYRVAKVEAEKAVWNFVEQRKPTFGVNVVNPGLNFGKAKGSIGISGSQVLNLLHGNMPQIPSLYMVDVADDARIHIAATIDSTVSSERIFACDEPFNWRLVVEAIQMALPDVALPPPDPNELLDISTVDNKLGAELLMKWWRQPGYKGLDQTIRETVEMCLDKMDGKYKRG</sequence>
<dbReference type="Gene3D" id="3.40.50.720">
    <property type="entry name" value="NAD(P)-binding Rossmann-like Domain"/>
    <property type="match status" value="1"/>
</dbReference>
<dbReference type="SUPFAM" id="SSF51735">
    <property type="entry name" value="NAD(P)-binding Rossmann-fold domains"/>
    <property type="match status" value="1"/>
</dbReference>
<protein>
    <recommendedName>
        <fullName evidence="3">NAD-dependent epimerase/dehydratase domain-containing protein</fullName>
    </recommendedName>
</protein>
<dbReference type="Proteomes" id="UP000028545">
    <property type="component" value="Unassembled WGS sequence"/>
</dbReference>
<dbReference type="GeneID" id="27723908"/>
<evidence type="ECO:0000313" key="4">
    <source>
        <dbReference type="EMBL" id="KEZ43372.1"/>
    </source>
</evidence>
<dbReference type="VEuPathDB" id="FungiDB:SAPIO_CDS4836"/>
<name>A0A084G7R0_PSEDA</name>
<dbReference type="Pfam" id="PF01370">
    <property type="entry name" value="Epimerase"/>
    <property type="match status" value="1"/>
</dbReference>
<gene>
    <name evidence="4" type="ORF">SAPIO_CDS4836</name>
</gene>
<feature type="domain" description="NAD-dependent epimerase/dehydratase" evidence="3">
    <location>
        <begin position="20"/>
        <end position="201"/>
    </location>
</feature>
<dbReference type="AlphaFoldDB" id="A0A084G7R0"/>